<organism evidence="1 2">
    <name type="scientific">Rhizobium phaseoli</name>
    <dbReference type="NCBI Taxonomy" id="396"/>
    <lineage>
        <taxon>Bacteria</taxon>
        <taxon>Pseudomonadati</taxon>
        <taxon>Pseudomonadota</taxon>
        <taxon>Alphaproteobacteria</taxon>
        <taxon>Hyphomicrobiales</taxon>
        <taxon>Rhizobiaceae</taxon>
        <taxon>Rhizobium/Agrobacterium group</taxon>
        <taxon>Rhizobium</taxon>
    </lineage>
</organism>
<proteinExistence type="predicted"/>
<name>A0ABN4QNG7_9HYPH</name>
<evidence type="ECO:0000313" key="2">
    <source>
        <dbReference type="Proteomes" id="UP000078551"/>
    </source>
</evidence>
<keyword evidence="2" id="KW-1185">Reference proteome</keyword>
<dbReference type="Proteomes" id="UP000078551">
    <property type="component" value="Plasmid pRphaN771a"/>
</dbReference>
<gene>
    <name evidence="1" type="ORF">AMC81_PA00085</name>
</gene>
<evidence type="ECO:0000313" key="1">
    <source>
        <dbReference type="EMBL" id="ANL87106.1"/>
    </source>
</evidence>
<sequence>MIALAALMILLGTIALNPFVTGWVGGFVYNRYVQNVGVEEAHERYFRTICTDYYNSSFLDRWFSVRHWGNGWCSDYKDRL</sequence>
<dbReference type="RefSeq" id="WP_064832719.1">
    <property type="nucleotide sequence ID" value="NZ_CP013569.1"/>
</dbReference>
<geneLocation type="plasmid" evidence="1 2">
    <name>pRphaN771a</name>
</geneLocation>
<accession>A0ABN4QNG7</accession>
<keyword evidence="1" id="KW-0614">Plasmid</keyword>
<dbReference type="EMBL" id="CP013569">
    <property type="protein sequence ID" value="ANL87106.1"/>
    <property type="molecule type" value="Genomic_DNA"/>
</dbReference>
<reference evidence="1 2" key="1">
    <citation type="submission" date="2015-11" db="EMBL/GenBank/DDBJ databases">
        <title>The limits of bacterial species coexistence and the symbiotic plasmid transference in sympatric Rhizobium populations.</title>
        <authorList>
            <person name="Perez-Carrascal O.M."/>
            <person name="VanInsberghe D."/>
            <person name="Juarez S."/>
            <person name="Polz M.F."/>
            <person name="Vinuesa P."/>
            <person name="Gonzalez V."/>
        </authorList>
    </citation>
    <scope>NUCLEOTIDE SEQUENCE [LARGE SCALE GENOMIC DNA]</scope>
    <source>
        <strain evidence="1 2">N771</strain>
        <plasmid evidence="1 2">pRphaN771a</plasmid>
    </source>
</reference>
<protein>
    <submittedName>
        <fullName evidence="1">Uncharacterized protein</fullName>
    </submittedName>
</protein>